<accession>I0IGC9</accession>
<protein>
    <recommendedName>
        <fullName evidence="7 8">Elongation factor P</fullName>
        <shortName evidence="7">EF-P</shortName>
    </recommendedName>
</protein>
<dbReference type="HAMAP" id="MF_00141">
    <property type="entry name" value="EF_P"/>
    <property type="match status" value="1"/>
</dbReference>
<evidence type="ECO:0000256" key="2">
    <source>
        <dbReference type="ARBA" id="ARBA00004815"/>
    </source>
</evidence>
<dbReference type="InterPro" id="IPR011768">
    <property type="entry name" value="Transl_elongation_fac_P"/>
</dbReference>
<comment type="function">
    <text evidence="7">Involved in peptide bond synthesis. Stimulates efficient translation and peptide-bond synthesis on native or reconstituted 70S ribosomes in vitro. Probably functions indirectly by altering the affinity of the ribosome for aminoacyl-tRNA, thus increasing their reactivity as acceptors for peptidyl transferase.</text>
</comment>
<evidence type="ECO:0000313" key="12">
    <source>
        <dbReference type="EMBL" id="BAM04317.1"/>
    </source>
</evidence>
<dbReference type="InterPro" id="IPR013852">
    <property type="entry name" value="Transl_elong_P/YeiP_CS"/>
</dbReference>
<evidence type="ECO:0000256" key="9">
    <source>
        <dbReference type="RuleBase" id="RU004389"/>
    </source>
</evidence>
<dbReference type="eggNOG" id="COG0231">
    <property type="taxonomic scope" value="Bacteria"/>
</dbReference>
<dbReference type="PANTHER" id="PTHR30053:SF14">
    <property type="entry name" value="TRANSLATION ELONGATION FACTOR KOW-LIKE DOMAIN-CONTAINING PROTEIN"/>
    <property type="match status" value="1"/>
</dbReference>
<dbReference type="Pfam" id="PF01132">
    <property type="entry name" value="EFP"/>
    <property type="match status" value="1"/>
</dbReference>
<dbReference type="FunFam" id="2.30.30.30:FF:000003">
    <property type="entry name" value="Elongation factor P"/>
    <property type="match status" value="1"/>
</dbReference>
<dbReference type="InterPro" id="IPR008991">
    <property type="entry name" value="Translation_prot_SH3-like_sf"/>
</dbReference>
<keyword evidence="6 7" id="KW-0648">Protein biosynthesis</keyword>
<keyword evidence="13" id="KW-1185">Reference proteome</keyword>
<feature type="domain" description="Elongation factor P C-terminal" evidence="10">
    <location>
        <begin position="128"/>
        <end position="183"/>
    </location>
</feature>
<evidence type="ECO:0000256" key="4">
    <source>
        <dbReference type="ARBA" id="ARBA00022490"/>
    </source>
</evidence>
<comment type="subcellular location">
    <subcellularLocation>
        <location evidence="1 7">Cytoplasm</location>
    </subcellularLocation>
</comment>
<dbReference type="Pfam" id="PF08207">
    <property type="entry name" value="EFP_N"/>
    <property type="match status" value="1"/>
</dbReference>
<dbReference type="InterPro" id="IPR013185">
    <property type="entry name" value="Transl_elong_KOW-like"/>
</dbReference>
<dbReference type="CDD" id="cd05794">
    <property type="entry name" value="S1_EF-P_repeat_2"/>
    <property type="match status" value="1"/>
</dbReference>
<comment type="similarity">
    <text evidence="3 7 9">Belongs to the elongation factor P family.</text>
</comment>
<dbReference type="STRING" id="1142394.PSMK_21580"/>
<comment type="pathway">
    <text evidence="2 7">Protein biosynthesis; polypeptide chain elongation.</text>
</comment>
<dbReference type="GO" id="GO:0003746">
    <property type="term" value="F:translation elongation factor activity"/>
    <property type="evidence" value="ECO:0007669"/>
    <property type="project" value="UniProtKB-UniRule"/>
</dbReference>
<dbReference type="SMART" id="SM00841">
    <property type="entry name" value="Elong-fact-P_C"/>
    <property type="match status" value="1"/>
</dbReference>
<dbReference type="Gene3D" id="2.40.50.140">
    <property type="entry name" value="Nucleic acid-binding proteins"/>
    <property type="match status" value="2"/>
</dbReference>
<evidence type="ECO:0000256" key="7">
    <source>
        <dbReference type="HAMAP-Rule" id="MF_00141"/>
    </source>
</evidence>
<reference evidence="12 13" key="1">
    <citation type="submission" date="2012-02" db="EMBL/GenBank/DDBJ databases">
        <title>Complete genome sequence of Phycisphaera mikurensis NBRC 102666.</title>
        <authorList>
            <person name="Ankai A."/>
            <person name="Hosoyama A."/>
            <person name="Terui Y."/>
            <person name="Sekine M."/>
            <person name="Fukai R."/>
            <person name="Kato Y."/>
            <person name="Nakamura S."/>
            <person name="Yamada-Narita S."/>
            <person name="Kawakoshi A."/>
            <person name="Fukunaga Y."/>
            <person name="Yamazaki S."/>
            <person name="Fujita N."/>
        </authorList>
    </citation>
    <scope>NUCLEOTIDE SEQUENCE [LARGE SCALE GENOMIC DNA]</scope>
    <source>
        <strain evidence="13">NBRC 102666 / KCTC 22515 / FYK2301M01</strain>
    </source>
</reference>
<dbReference type="InterPro" id="IPR001059">
    <property type="entry name" value="Transl_elong_P/YeiP_cen"/>
</dbReference>
<organism evidence="12 13">
    <name type="scientific">Phycisphaera mikurensis (strain NBRC 102666 / KCTC 22515 / FYK2301M01)</name>
    <dbReference type="NCBI Taxonomy" id="1142394"/>
    <lineage>
        <taxon>Bacteria</taxon>
        <taxon>Pseudomonadati</taxon>
        <taxon>Planctomycetota</taxon>
        <taxon>Phycisphaerae</taxon>
        <taxon>Phycisphaerales</taxon>
        <taxon>Phycisphaeraceae</taxon>
        <taxon>Phycisphaera</taxon>
    </lineage>
</organism>
<dbReference type="NCBIfam" id="TIGR00038">
    <property type="entry name" value="efp"/>
    <property type="match status" value="1"/>
</dbReference>
<dbReference type="InterPro" id="IPR015365">
    <property type="entry name" value="Elong-fact-P_C"/>
</dbReference>
<name>I0IGC9_PHYMF</name>
<dbReference type="InterPro" id="IPR012340">
    <property type="entry name" value="NA-bd_OB-fold"/>
</dbReference>
<dbReference type="UniPathway" id="UPA00345"/>
<dbReference type="InterPro" id="IPR014722">
    <property type="entry name" value="Rib_uL2_dom2"/>
</dbReference>
<feature type="domain" description="Translation elongation factor P/YeiP central" evidence="11">
    <location>
        <begin position="66"/>
        <end position="120"/>
    </location>
</feature>
<proteinExistence type="inferred from homology"/>
<dbReference type="PROSITE" id="PS01275">
    <property type="entry name" value="EFP"/>
    <property type="match status" value="1"/>
</dbReference>
<evidence type="ECO:0000256" key="5">
    <source>
        <dbReference type="ARBA" id="ARBA00022768"/>
    </source>
</evidence>
<sequence length="186" mass="20542">MKANDLKPGLVVNLDGLLYICTKTEHVKPGKGGAFVQAKLKSVKHGNVTEKRFRSSDTVESTNLDRRDIEFLYAEGPNGVFMDSESYEQFTIQADILGDTLLLTKPNETIKGLFYEGNPLSVELPLSVEHEIAETEPGIKNATATNVMKEAVTETGLKIRVPPFINAGEKVKINTDTREYLGRVSE</sequence>
<dbReference type="HOGENOM" id="CLU_074944_0_1_0"/>
<dbReference type="AlphaFoldDB" id="I0IGC9"/>
<keyword evidence="5 7" id="KW-0251">Elongation factor</keyword>
<evidence type="ECO:0000256" key="3">
    <source>
        <dbReference type="ARBA" id="ARBA00009479"/>
    </source>
</evidence>
<dbReference type="RefSeq" id="WP_014437535.1">
    <property type="nucleotide sequence ID" value="NC_017080.1"/>
</dbReference>
<keyword evidence="4 7" id="KW-0963">Cytoplasm</keyword>
<dbReference type="InterPro" id="IPR020599">
    <property type="entry name" value="Transl_elong_fac_P/YeiP"/>
</dbReference>
<dbReference type="PANTHER" id="PTHR30053">
    <property type="entry name" value="ELONGATION FACTOR P"/>
    <property type="match status" value="1"/>
</dbReference>
<evidence type="ECO:0000259" key="10">
    <source>
        <dbReference type="SMART" id="SM00841"/>
    </source>
</evidence>
<dbReference type="NCBIfam" id="NF001810">
    <property type="entry name" value="PRK00529.1"/>
    <property type="match status" value="1"/>
</dbReference>
<dbReference type="GO" id="GO:0043043">
    <property type="term" value="P:peptide biosynthetic process"/>
    <property type="evidence" value="ECO:0007669"/>
    <property type="project" value="InterPro"/>
</dbReference>
<dbReference type="FunFam" id="2.40.50.140:FF:000004">
    <property type="entry name" value="Elongation factor P"/>
    <property type="match status" value="1"/>
</dbReference>
<evidence type="ECO:0000256" key="8">
    <source>
        <dbReference type="NCBIfam" id="TIGR00038"/>
    </source>
</evidence>
<dbReference type="SUPFAM" id="SSF50249">
    <property type="entry name" value="Nucleic acid-binding proteins"/>
    <property type="match status" value="2"/>
</dbReference>
<evidence type="ECO:0000313" key="13">
    <source>
        <dbReference type="Proteomes" id="UP000007881"/>
    </source>
</evidence>
<dbReference type="PATRIC" id="fig|1142394.8.peg.2228"/>
<dbReference type="SMART" id="SM01185">
    <property type="entry name" value="EFP"/>
    <property type="match status" value="1"/>
</dbReference>
<evidence type="ECO:0000259" key="11">
    <source>
        <dbReference type="SMART" id="SM01185"/>
    </source>
</evidence>
<dbReference type="Proteomes" id="UP000007881">
    <property type="component" value="Chromosome"/>
</dbReference>
<dbReference type="KEGG" id="phm:PSMK_21580"/>
<dbReference type="EMBL" id="AP012338">
    <property type="protein sequence ID" value="BAM04317.1"/>
    <property type="molecule type" value="Genomic_DNA"/>
</dbReference>
<dbReference type="CDD" id="cd04470">
    <property type="entry name" value="S1_EF-P_repeat_1"/>
    <property type="match status" value="1"/>
</dbReference>
<dbReference type="GO" id="GO:0005829">
    <property type="term" value="C:cytosol"/>
    <property type="evidence" value="ECO:0007669"/>
    <property type="project" value="UniProtKB-ARBA"/>
</dbReference>
<dbReference type="Pfam" id="PF09285">
    <property type="entry name" value="Elong-fact-P_C"/>
    <property type="match status" value="1"/>
</dbReference>
<dbReference type="SUPFAM" id="SSF50104">
    <property type="entry name" value="Translation proteins SH3-like domain"/>
    <property type="match status" value="1"/>
</dbReference>
<evidence type="ECO:0000256" key="1">
    <source>
        <dbReference type="ARBA" id="ARBA00004496"/>
    </source>
</evidence>
<dbReference type="PIRSF" id="PIRSF005901">
    <property type="entry name" value="EF-P"/>
    <property type="match status" value="1"/>
</dbReference>
<dbReference type="Gene3D" id="2.30.30.30">
    <property type="match status" value="1"/>
</dbReference>
<gene>
    <name evidence="7 12" type="primary">efp</name>
    <name evidence="12" type="ordered locus">PSMK_21580</name>
</gene>
<evidence type="ECO:0000256" key="6">
    <source>
        <dbReference type="ARBA" id="ARBA00022917"/>
    </source>
</evidence>